<evidence type="ECO:0000313" key="5">
    <source>
        <dbReference type="Proteomes" id="UP001207528"/>
    </source>
</evidence>
<reference evidence="2 4" key="1">
    <citation type="journal article" date="2016" name="Genome Announc.">
        <title>Draft Genome Sequences of Five Rapidly Growing Mycobacterium Species, M. thermoresistibile, M. fortuitum subsp. acetamidolyticum, M. canariasense, M. brisbanense, and M. novocastrense.</title>
        <authorList>
            <person name="Katahira K."/>
            <person name="Ogura Y."/>
            <person name="Gotoh Y."/>
            <person name="Hayashi T."/>
        </authorList>
    </citation>
    <scope>NUCLEOTIDE SEQUENCE [LARGE SCALE GENOMIC DNA]</scope>
    <source>
        <strain evidence="2 4">JCM18114</strain>
    </source>
</reference>
<dbReference type="Proteomes" id="UP000069773">
    <property type="component" value="Unassembled WGS sequence"/>
</dbReference>
<dbReference type="Proteomes" id="UP001207528">
    <property type="component" value="Unassembled WGS sequence"/>
</dbReference>
<dbReference type="EMBL" id="BCTA01000023">
    <property type="protein sequence ID" value="GAT08468.1"/>
    <property type="molecule type" value="Genomic_DNA"/>
</dbReference>
<dbReference type="EMBL" id="JACKTI010000066">
    <property type="protein sequence ID" value="MCV7026536.1"/>
    <property type="molecule type" value="Genomic_DNA"/>
</dbReference>
<keyword evidence="4" id="KW-1185">Reference proteome</keyword>
<dbReference type="RefSeq" id="WP_067388249.1">
    <property type="nucleotide sequence ID" value="NZ_BCTA01000023.1"/>
</dbReference>
<keyword evidence="1" id="KW-0472">Membrane</keyword>
<comment type="caution">
    <text evidence="3">The sequence shown here is derived from an EMBL/GenBank/DDBJ whole genome shotgun (WGS) entry which is preliminary data.</text>
</comment>
<evidence type="ECO:0000313" key="4">
    <source>
        <dbReference type="Proteomes" id="UP000069773"/>
    </source>
</evidence>
<protein>
    <recommendedName>
        <fullName evidence="6">Transmembrane protein</fullName>
    </recommendedName>
</protein>
<proteinExistence type="predicted"/>
<evidence type="ECO:0000256" key="1">
    <source>
        <dbReference type="SAM" id="Phobius"/>
    </source>
</evidence>
<gene>
    <name evidence="3" type="ORF">H7I77_24795</name>
    <name evidence="2" type="ORF">RMCN_1601</name>
</gene>
<name>A0AAW5SSW1_MYCNV</name>
<reference evidence="3" key="3">
    <citation type="journal article" date="2022" name="BMC Genomics">
        <title>Comparative genome analysis of mycobacteria focusing on tRNA and non-coding RNA.</title>
        <authorList>
            <person name="Behra P.R.K."/>
            <person name="Pettersson B.M.F."/>
            <person name="Ramesh M."/>
            <person name="Das S."/>
            <person name="Dasgupta S."/>
            <person name="Kirsebom L.A."/>
        </authorList>
    </citation>
    <scope>NUCLEOTIDE SEQUENCE</scope>
    <source>
        <strain evidence="3">DSM 44203</strain>
    </source>
</reference>
<keyword evidence="1" id="KW-0812">Transmembrane</keyword>
<feature type="transmembrane region" description="Helical" evidence="1">
    <location>
        <begin position="87"/>
        <end position="106"/>
    </location>
</feature>
<sequence length="247" mass="26655">MKILPIAILCALLAGTVGILAAAWAVISVGRGEYLTALVSLGFSMFCLGFIVPFAKVVPGKVSPVGEFDEQGTTIRPDRGIDIPIKIAVLGLTVAGGLFAIFGPLGMVDIPVPEQMRYAIPFVSAVAAIMGVPILWRTLRRGSLHHLRLTPTGFVIVQGWRPQSGDWTQVTDITDVAPNQTAATPNAIVFVMSDGSAPTLPAASFTPDGRDLRELVRFYWRYPEHRDELTDGRALKRLNDNRFTAGS</sequence>
<accession>A0AAW5SSW1</accession>
<reference evidence="3" key="2">
    <citation type="submission" date="2020-07" db="EMBL/GenBank/DDBJ databases">
        <authorList>
            <person name="Pettersson B.M.F."/>
            <person name="Behra P.R.K."/>
            <person name="Ramesh M."/>
            <person name="Das S."/>
            <person name="Dasgupta S."/>
            <person name="Kirsebom L.A."/>
        </authorList>
    </citation>
    <scope>NUCLEOTIDE SEQUENCE</scope>
    <source>
        <strain evidence="3">DSM 44203</strain>
    </source>
</reference>
<keyword evidence="1" id="KW-1133">Transmembrane helix</keyword>
<evidence type="ECO:0000313" key="2">
    <source>
        <dbReference type="EMBL" id="GAT08468.1"/>
    </source>
</evidence>
<evidence type="ECO:0008006" key="6">
    <source>
        <dbReference type="Google" id="ProtNLM"/>
    </source>
</evidence>
<dbReference type="AlphaFoldDB" id="A0AAW5SSW1"/>
<feature type="transmembrane region" description="Helical" evidence="1">
    <location>
        <begin position="118"/>
        <end position="139"/>
    </location>
</feature>
<evidence type="ECO:0000313" key="3">
    <source>
        <dbReference type="EMBL" id="MCV7026536.1"/>
    </source>
</evidence>
<feature type="transmembrane region" description="Helical" evidence="1">
    <location>
        <begin position="35"/>
        <end position="55"/>
    </location>
</feature>
<organism evidence="3 5">
    <name type="scientific">Mycolicibacterium novocastrense</name>
    <name type="common">Mycobacterium novocastrense</name>
    <dbReference type="NCBI Taxonomy" id="59813"/>
    <lineage>
        <taxon>Bacteria</taxon>
        <taxon>Bacillati</taxon>
        <taxon>Actinomycetota</taxon>
        <taxon>Actinomycetes</taxon>
        <taxon>Mycobacteriales</taxon>
        <taxon>Mycobacteriaceae</taxon>
        <taxon>Mycolicibacterium</taxon>
    </lineage>
</organism>